<name>A0ACA9M0D7_9GLOM</name>
<evidence type="ECO:0000313" key="2">
    <source>
        <dbReference type="Proteomes" id="UP000789702"/>
    </source>
</evidence>
<protein>
    <submittedName>
        <fullName evidence="1">922_t:CDS:1</fullName>
    </submittedName>
</protein>
<keyword evidence="2" id="KW-1185">Reference proteome</keyword>
<comment type="caution">
    <text evidence="1">The sequence shown here is derived from an EMBL/GenBank/DDBJ whole genome shotgun (WGS) entry which is preliminary data.</text>
</comment>
<organism evidence="1 2">
    <name type="scientific">Dentiscutata heterogama</name>
    <dbReference type="NCBI Taxonomy" id="1316150"/>
    <lineage>
        <taxon>Eukaryota</taxon>
        <taxon>Fungi</taxon>
        <taxon>Fungi incertae sedis</taxon>
        <taxon>Mucoromycota</taxon>
        <taxon>Glomeromycotina</taxon>
        <taxon>Glomeromycetes</taxon>
        <taxon>Diversisporales</taxon>
        <taxon>Gigasporaceae</taxon>
        <taxon>Dentiscutata</taxon>
    </lineage>
</organism>
<gene>
    <name evidence="1" type="ORF">DHETER_LOCUS5529</name>
</gene>
<accession>A0ACA9M0D7</accession>
<sequence>MYLSILLGAICDQDIAKQCNYTPDDFINKPKEDLKDFTTKNVLKLLHPEDANYFNFVKTNYNDKFFNCNTDPQTNIQNTKIKSRNNNDGLQQLINIINLIQNIQKKPPEPKPDNKSVEPENNDPEELMDESETNKPDEPMNEPETNKPDEPIDELKTKNPDELMDEPESEPDYDLIFNIIEKKIKLTTRTEAVKLLDNKSIFDKIENSELKKQDKTRLHQLYRILTALQISNSLKSINEKIKLINAKKEFDKIAEKIKNENNVLKLNTDIKNEIDFKTEYITEDQKKELHRLLTNKIFDDLKNSIRTEHYAYQLEDDNHYDQKSSPKRLAPENDQPTTEYPNRNTDNAAPIRNDRETAIVQINFIINEYKKTLNADDLKKFGRVQTNEVCNKIQKAHNNAKDRKTLLDILYYIWVLDKNDQFLLSKKYIVRKINKAKKLAD</sequence>
<dbReference type="EMBL" id="CAJVPU010006229">
    <property type="protein sequence ID" value="CAG8558277.1"/>
    <property type="molecule type" value="Genomic_DNA"/>
</dbReference>
<proteinExistence type="predicted"/>
<feature type="non-terminal residue" evidence="1">
    <location>
        <position position="441"/>
    </location>
</feature>
<dbReference type="Proteomes" id="UP000789702">
    <property type="component" value="Unassembled WGS sequence"/>
</dbReference>
<evidence type="ECO:0000313" key="1">
    <source>
        <dbReference type="EMBL" id="CAG8558277.1"/>
    </source>
</evidence>
<reference evidence="1" key="1">
    <citation type="submission" date="2021-06" db="EMBL/GenBank/DDBJ databases">
        <authorList>
            <person name="Kallberg Y."/>
            <person name="Tangrot J."/>
            <person name="Rosling A."/>
        </authorList>
    </citation>
    <scope>NUCLEOTIDE SEQUENCE</scope>
    <source>
        <strain evidence="1">IL203A</strain>
    </source>
</reference>